<evidence type="ECO:0000313" key="1">
    <source>
        <dbReference type="EMBL" id="GFP82960.1"/>
    </source>
</evidence>
<protein>
    <submittedName>
        <fullName evidence="1">Putative F-box/LRR-repeat protein at3g28410</fullName>
    </submittedName>
</protein>
<dbReference type="SUPFAM" id="SSF81383">
    <property type="entry name" value="F-box domain"/>
    <property type="match status" value="1"/>
</dbReference>
<evidence type="ECO:0000313" key="2">
    <source>
        <dbReference type="Proteomes" id="UP000653305"/>
    </source>
</evidence>
<sequence>MATAGEIQFPEPIIHHLQSFLTRKEAARTTIVSKSWHSAWSTRPNLDFKERPCDYSRIDEFSKYAKKTIKRYEQSNLKIESFKLCMKINWYGRVDLAKKLIVKALKIGATRLSLRLNDRSNRFVLPHEVVFGAENLIGLSVKGCTINPDDDEMVIKCSRLESLSLDEVYIPSDLVSNIISSCPLIENLSLLSYTYSDYEYDDDEIENNGYEEAVGLVNNLGRLRCLVLGSVSFEKLFSGDDLLSKLPFLEDFTLYLERNNFEEVDIQISNCSLERIKLELEDQRHMHSSGKRPRVKLDVPSIRKFTFEGDVIPSLSLISTPYSSREWESYVSVKCQRYGGPTAFWFGELCEFLTTLRQSKTHLSLLVDNHNWTSFDYKVRDNIIQGLRKHELESLAINMRGIPSLNCYALLDGLFRLCRPKMITQYDKQQRYHSKYKRNIDFLCLTLEQGMKVKVSRPSQFMYGLNDLEEVNAQSFDVEWRPIPLESLLDIADEQQHQRVRLLLKWKPS</sequence>
<reference evidence="1" key="1">
    <citation type="submission" date="2020-07" db="EMBL/GenBank/DDBJ databases">
        <title>Ethylene signaling mediates host invasion by parasitic plants.</title>
        <authorList>
            <person name="Yoshida S."/>
        </authorList>
    </citation>
    <scope>NUCLEOTIDE SEQUENCE</scope>
    <source>
        <strain evidence="1">Okayama</strain>
    </source>
</reference>
<dbReference type="EMBL" id="BMAC01000055">
    <property type="protein sequence ID" value="GFP82960.1"/>
    <property type="molecule type" value="Genomic_DNA"/>
</dbReference>
<dbReference type="OrthoDB" id="1750807at2759"/>
<dbReference type="SUPFAM" id="SSF52047">
    <property type="entry name" value="RNI-like"/>
    <property type="match status" value="1"/>
</dbReference>
<dbReference type="InterPro" id="IPR032675">
    <property type="entry name" value="LRR_dom_sf"/>
</dbReference>
<dbReference type="Gene3D" id="3.80.10.10">
    <property type="entry name" value="Ribonuclease Inhibitor"/>
    <property type="match status" value="1"/>
</dbReference>
<comment type="caution">
    <text evidence="1">The sequence shown here is derived from an EMBL/GenBank/DDBJ whole genome shotgun (WGS) entry which is preliminary data.</text>
</comment>
<keyword evidence="2" id="KW-1185">Reference proteome</keyword>
<dbReference type="PANTHER" id="PTHR31639">
    <property type="entry name" value="F-BOX PROTEIN-LIKE"/>
    <property type="match status" value="1"/>
</dbReference>
<dbReference type="AlphaFoldDB" id="A0A830B5S7"/>
<proteinExistence type="predicted"/>
<name>A0A830B5S7_9LAMI</name>
<dbReference type="PANTHER" id="PTHR31639:SF42">
    <property type="entry name" value="OS02G0160200 PROTEIN"/>
    <property type="match status" value="1"/>
</dbReference>
<accession>A0A830B5S7</accession>
<organism evidence="1 2">
    <name type="scientific">Phtheirospermum japonicum</name>
    <dbReference type="NCBI Taxonomy" id="374723"/>
    <lineage>
        <taxon>Eukaryota</taxon>
        <taxon>Viridiplantae</taxon>
        <taxon>Streptophyta</taxon>
        <taxon>Embryophyta</taxon>
        <taxon>Tracheophyta</taxon>
        <taxon>Spermatophyta</taxon>
        <taxon>Magnoliopsida</taxon>
        <taxon>eudicotyledons</taxon>
        <taxon>Gunneridae</taxon>
        <taxon>Pentapetalae</taxon>
        <taxon>asterids</taxon>
        <taxon>lamiids</taxon>
        <taxon>Lamiales</taxon>
        <taxon>Orobanchaceae</taxon>
        <taxon>Orobanchaceae incertae sedis</taxon>
        <taxon>Phtheirospermum</taxon>
    </lineage>
</organism>
<dbReference type="InterPro" id="IPR036047">
    <property type="entry name" value="F-box-like_dom_sf"/>
</dbReference>
<gene>
    <name evidence="1" type="ORF">PHJA_000439100</name>
</gene>
<dbReference type="Proteomes" id="UP000653305">
    <property type="component" value="Unassembled WGS sequence"/>
</dbReference>